<organism evidence="2 3">
    <name type="scientific">Helicobacter trogontum</name>
    <dbReference type="NCBI Taxonomy" id="50960"/>
    <lineage>
        <taxon>Bacteria</taxon>
        <taxon>Pseudomonadati</taxon>
        <taxon>Campylobacterota</taxon>
        <taxon>Epsilonproteobacteria</taxon>
        <taxon>Campylobacterales</taxon>
        <taxon>Helicobacteraceae</taxon>
        <taxon>Helicobacter</taxon>
    </lineage>
</organism>
<sequence>MQEEKQDKMITKLEAKASCKNIKIGFKWENIPQFAVITGENGAGKTALLEQINQSSLSSDYGNKKIFDISNHFEIKFITDIALKNPAYTFDKYTLEGIQTACRVILDIKKNNNIVAIANRNFQVTHGKQISLEDFIKNNTNQLDEAEKRTFKVWRDTIIDIFKRYEGFFKRHNMTKEKLLFEMTEDEIEAWLNSLNDINLESKPMIFEEELLVNTFGNYFIKFENYKRTLEQKVENQNKTIKEIYKMAESKVGKNPLDRINEILQKYYSKYNIAVKRDITSEIKLFCREVNTDIEVPLDSLSLGEQIIIHLVLWQYENTTLDSLVLLLDEPDSHLNPKMAKMLIDILKNVVVKEFGCQVIMTTHSLSSVAYCDDEDLFYMENGEIKKIDKKQAIENLTDGVMTFNTAMGIIEQIQTSSKPTLLVEGSLDKIHIENFYKLSQKEIPFEIIVCGSASNMPHFAIAFKQLNIAQSKILFLCDYDNGGEEAYKKIIAQQYNVIYTLDIDCLDDNDDRKRLKNYLFEMLYPLEILKEQQLVDEIELKDYIKGLKKEEQNQKAKEFDQDTSKAKYKLKNDDTKKQNFANDVIKKLDINKDFEEIKNLINRIESKLGAV</sequence>
<dbReference type="InterPro" id="IPR051396">
    <property type="entry name" value="Bact_Antivir_Def_Nuclease"/>
</dbReference>
<dbReference type="SUPFAM" id="SSF52540">
    <property type="entry name" value="P-loop containing nucleoside triphosphate hydrolases"/>
    <property type="match status" value="1"/>
</dbReference>
<reference evidence="2 3" key="1">
    <citation type="journal article" date="2014" name="Genome Announc.">
        <title>Draft genome sequences of eight enterohepatic helicobacter species isolated from both laboratory and wild rodents.</title>
        <authorList>
            <person name="Sheh A."/>
            <person name="Shen Z."/>
            <person name="Fox J.G."/>
        </authorList>
    </citation>
    <scope>NUCLEOTIDE SEQUENCE [LARGE SCALE GENOMIC DNA]</scope>
    <source>
        <strain evidence="2 3">ATCC 700114</strain>
    </source>
</reference>
<feature type="domain" description="Endonuclease GajA/Old nuclease/RecF-like AAA" evidence="1">
    <location>
        <begin position="20"/>
        <end position="366"/>
    </location>
</feature>
<protein>
    <recommendedName>
        <fullName evidence="1">Endonuclease GajA/Old nuclease/RecF-like AAA domain-containing protein</fullName>
    </recommendedName>
</protein>
<dbReference type="Pfam" id="PF13175">
    <property type="entry name" value="AAA_15"/>
    <property type="match status" value="1"/>
</dbReference>
<comment type="caution">
    <text evidence="2">The sequence shown here is derived from an EMBL/GenBank/DDBJ whole genome shotgun (WGS) entry which is preliminary data.</text>
</comment>
<evidence type="ECO:0000313" key="2">
    <source>
        <dbReference type="EMBL" id="TLD84869.1"/>
    </source>
</evidence>
<evidence type="ECO:0000259" key="1">
    <source>
        <dbReference type="Pfam" id="PF13175"/>
    </source>
</evidence>
<dbReference type="Proteomes" id="UP000029878">
    <property type="component" value="Unassembled WGS sequence"/>
</dbReference>
<dbReference type="PANTHER" id="PTHR43581:SF4">
    <property type="entry name" value="ATP_GTP PHOSPHATASE"/>
    <property type="match status" value="1"/>
</dbReference>
<gene>
    <name evidence="2" type="ORF">LS81_000395</name>
</gene>
<evidence type="ECO:0000313" key="3">
    <source>
        <dbReference type="Proteomes" id="UP000029878"/>
    </source>
</evidence>
<dbReference type="PANTHER" id="PTHR43581">
    <property type="entry name" value="ATP/GTP PHOSPHATASE"/>
    <property type="match status" value="1"/>
</dbReference>
<dbReference type="Gene3D" id="3.40.50.300">
    <property type="entry name" value="P-loop containing nucleotide triphosphate hydrolases"/>
    <property type="match status" value="1"/>
</dbReference>
<dbReference type="InterPro" id="IPR041685">
    <property type="entry name" value="AAA_GajA/Old/RecF-like"/>
</dbReference>
<accession>A0A4U8SF80</accession>
<dbReference type="InterPro" id="IPR027417">
    <property type="entry name" value="P-loop_NTPase"/>
</dbReference>
<dbReference type="OrthoDB" id="3237462at2"/>
<proteinExistence type="predicted"/>
<dbReference type="AlphaFoldDB" id="A0A4U8SF80"/>
<dbReference type="EMBL" id="JRPL02000001">
    <property type="protein sequence ID" value="TLD84869.1"/>
    <property type="molecule type" value="Genomic_DNA"/>
</dbReference>
<name>A0A4U8SF80_9HELI</name>
<dbReference type="RefSeq" id="WP_034347575.1">
    <property type="nucleotide sequence ID" value="NZ_FZNG01000002.1"/>
</dbReference>